<dbReference type="AlphaFoldDB" id="H5XH77"/>
<gene>
    <name evidence="1" type="ORF">SaccyDRAFT_0620</name>
</gene>
<name>H5XH77_9PSEU</name>
<sequence length="143" mass="15666">MTTATYVPPTREQVETIRRVLIHERDIERAAILLAAATCPDVKVPRLHAAETSTIRAQRPPAHHDLSAALLRITRAIDTETEGLYHHQDAGHPDATPALRAIAFRLLELGFTIAEHAGLHTHDIETAVARAYDLPGYDEATAG</sequence>
<proteinExistence type="predicted"/>
<accession>H5XH77</accession>
<organism evidence="1 2">
    <name type="scientific">Saccharomonospora cyanea NA-134</name>
    <dbReference type="NCBI Taxonomy" id="882082"/>
    <lineage>
        <taxon>Bacteria</taxon>
        <taxon>Bacillati</taxon>
        <taxon>Actinomycetota</taxon>
        <taxon>Actinomycetes</taxon>
        <taxon>Pseudonocardiales</taxon>
        <taxon>Pseudonocardiaceae</taxon>
        <taxon>Saccharomonospora</taxon>
    </lineage>
</organism>
<evidence type="ECO:0000313" key="2">
    <source>
        <dbReference type="Proteomes" id="UP000002791"/>
    </source>
</evidence>
<keyword evidence="2" id="KW-1185">Reference proteome</keyword>
<dbReference type="RefSeq" id="WP_005453480.1">
    <property type="nucleotide sequence ID" value="NZ_CM001440.1"/>
</dbReference>
<protein>
    <submittedName>
        <fullName evidence="1">Uncharacterized protein</fullName>
    </submittedName>
</protein>
<reference evidence="1 2" key="1">
    <citation type="submission" date="2011-11" db="EMBL/GenBank/DDBJ databases">
        <title>The Noncontiguous Finished sequence of Saccharomonospora cyanea NA-134.</title>
        <authorList>
            <consortium name="US DOE Joint Genome Institute"/>
            <person name="Lucas S."/>
            <person name="Han J."/>
            <person name="Lapidus A."/>
            <person name="Cheng J.-F."/>
            <person name="Goodwin L."/>
            <person name="Pitluck S."/>
            <person name="Peters L."/>
            <person name="Ovchinnikova G."/>
            <person name="Lu M."/>
            <person name="Detter J.C."/>
            <person name="Han C."/>
            <person name="Tapia R."/>
            <person name="Land M."/>
            <person name="Hauser L."/>
            <person name="Kyrpides N."/>
            <person name="Ivanova N."/>
            <person name="Pagani I."/>
            <person name="Brambilla E.-M."/>
            <person name="Klenk H.-P."/>
            <person name="Woyke T."/>
        </authorList>
    </citation>
    <scope>NUCLEOTIDE SEQUENCE [LARGE SCALE GENOMIC DNA]</scope>
    <source>
        <strain evidence="1 2">NA-134</strain>
    </source>
</reference>
<dbReference type="Proteomes" id="UP000002791">
    <property type="component" value="Chromosome"/>
</dbReference>
<dbReference type="HOGENOM" id="CLU_1569565_0_0_11"/>
<dbReference type="EMBL" id="CM001440">
    <property type="protein sequence ID" value="EHR59548.1"/>
    <property type="molecule type" value="Genomic_DNA"/>
</dbReference>
<dbReference type="OrthoDB" id="3555075at2"/>
<evidence type="ECO:0000313" key="1">
    <source>
        <dbReference type="EMBL" id="EHR59548.1"/>
    </source>
</evidence>